<dbReference type="AlphaFoldDB" id="A0A3B7MI51"/>
<dbReference type="InterPro" id="IPR000489">
    <property type="entry name" value="Pterin-binding_dom"/>
</dbReference>
<evidence type="ECO:0000256" key="5">
    <source>
        <dbReference type="ARBA" id="ARBA00022679"/>
    </source>
</evidence>
<comment type="cofactor">
    <cofactor evidence="2">
        <name>Mg(2+)</name>
        <dbReference type="ChEBI" id="CHEBI:18420"/>
    </cofactor>
</comment>
<keyword evidence="8" id="KW-0289">Folate biosynthesis</keyword>
<evidence type="ECO:0000256" key="2">
    <source>
        <dbReference type="ARBA" id="ARBA00001946"/>
    </source>
</evidence>
<dbReference type="GO" id="GO:0004156">
    <property type="term" value="F:dihydropteroate synthase activity"/>
    <property type="evidence" value="ECO:0007669"/>
    <property type="project" value="UniProtKB-EC"/>
</dbReference>
<dbReference type="GO" id="GO:0005829">
    <property type="term" value="C:cytosol"/>
    <property type="evidence" value="ECO:0007669"/>
    <property type="project" value="TreeGrafter"/>
</dbReference>
<dbReference type="NCBIfam" id="TIGR01496">
    <property type="entry name" value="DHPS"/>
    <property type="match status" value="1"/>
</dbReference>
<dbReference type="InterPro" id="IPR006390">
    <property type="entry name" value="DHP_synth_dom"/>
</dbReference>
<evidence type="ECO:0000256" key="1">
    <source>
        <dbReference type="ARBA" id="ARBA00000012"/>
    </source>
</evidence>
<organism evidence="10 11">
    <name type="scientific">Paraflavitalea soli</name>
    <dbReference type="NCBI Taxonomy" id="2315862"/>
    <lineage>
        <taxon>Bacteria</taxon>
        <taxon>Pseudomonadati</taxon>
        <taxon>Bacteroidota</taxon>
        <taxon>Chitinophagia</taxon>
        <taxon>Chitinophagales</taxon>
        <taxon>Chitinophagaceae</taxon>
        <taxon>Paraflavitalea</taxon>
    </lineage>
</organism>
<accession>A0A3B7MI51</accession>
<dbReference type="PANTHER" id="PTHR20941:SF1">
    <property type="entry name" value="FOLIC ACID SYNTHESIS PROTEIN FOL1"/>
    <property type="match status" value="1"/>
</dbReference>
<dbReference type="EMBL" id="CP032157">
    <property type="protein sequence ID" value="AXY73888.1"/>
    <property type="molecule type" value="Genomic_DNA"/>
</dbReference>
<feature type="domain" description="Pterin-binding" evidence="9">
    <location>
        <begin position="16"/>
        <end position="267"/>
    </location>
</feature>
<protein>
    <recommendedName>
        <fullName evidence="4">dihydropteroate synthase</fullName>
        <ecNumber evidence="4">2.5.1.15</ecNumber>
    </recommendedName>
</protein>
<dbReference type="RefSeq" id="WP_119049744.1">
    <property type="nucleotide sequence ID" value="NZ_CP032157.1"/>
</dbReference>
<dbReference type="PROSITE" id="PS00793">
    <property type="entry name" value="DHPS_2"/>
    <property type="match status" value="1"/>
</dbReference>
<evidence type="ECO:0000256" key="3">
    <source>
        <dbReference type="ARBA" id="ARBA00004763"/>
    </source>
</evidence>
<dbReference type="KEGG" id="pseg:D3H65_07795"/>
<dbReference type="OrthoDB" id="9811744at2"/>
<evidence type="ECO:0000259" key="9">
    <source>
        <dbReference type="PROSITE" id="PS50972"/>
    </source>
</evidence>
<dbReference type="InterPro" id="IPR045031">
    <property type="entry name" value="DHP_synth-like"/>
</dbReference>
<dbReference type="GO" id="GO:0046656">
    <property type="term" value="P:folic acid biosynthetic process"/>
    <property type="evidence" value="ECO:0007669"/>
    <property type="project" value="UniProtKB-KW"/>
</dbReference>
<keyword evidence="5 10" id="KW-0808">Transferase</keyword>
<dbReference type="GO" id="GO:0046654">
    <property type="term" value="P:tetrahydrofolate biosynthetic process"/>
    <property type="evidence" value="ECO:0007669"/>
    <property type="project" value="TreeGrafter"/>
</dbReference>
<gene>
    <name evidence="10" type="primary">folP</name>
    <name evidence="10" type="ORF">D3H65_07795</name>
</gene>
<dbReference type="PANTHER" id="PTHR20941">
    <property type="entry name" value="FOLATE SYNTHESIS PROTEINS"/>
    <property type="match status" value="1"/>
</dbReference>
<keyword evidence="6" id="KW-0479">Metal-binding</keyword>
<evidence type="ECO:0000256" key="4">
    <source>
        <dbReference type="ARBA" id="ARBA00012458"/>
    </source>
</evidence>
<evidence type="ECO:0000256" key="8">
    <source>
        <dbReference type="ARBA" id="ARBA00022909"/>
    </source>
</evidence>
<evidence type="ECO:0000256" key="7">
    <source>
        <dbReference type="ARBA" id="ARBA00022842"/>
    </source>
</evidence>
<evidence type="ECO:0000313" key="11">
    <source>
        <dbReference type="Proteomes" id="UP000263900"/>
    </source>
</evidence>
<reference evidence="10 11" key="1">
    <citation type="submission" date="2018-09" db="EMBL/GenBank/DDBJ databases">
        <title>Genome sequencing of strain 6GH32-13.</title>
        <authorList>
            <person name="Weon H.-Y."/>
            <person name="Heo J."/>
            <person name="Kwon S.-W."/>
        </authorList>
    </citation>
    <scope>NUCLEOTIDE SEQUENCE [LARGE SCALE GENOMIC DNA]</scope>
    <source>
        <strain evidence="10 11">5GH32-13</strain>
    </source>
</reference>
<dbReference type="Proteomes" id="UP000263900">
    <property type="component" value="Chromosome"/>
</dbReference>
<proteinExistence type="predicted"/>
<comment type="catalytic activity">
    <reaction evidence="1">
        <text>(7,8-dihydropterin-6-yl)methyl diphosphate + 4-aminobenzoate = 7,8-dihydropteroate + diphosphate</text>
        <dbReference type="Rhea" id="RHEA:19949"/>
        <dbReference type="ChEBI" id="CHEBI:17836"/>
        <dbReference type="ChEBI" id="CHEBI:17839"/>
        <dbReference type="ChEBI" id="CHEBI:33019"/>
        <dbReference type="ChEBI" id="CHEBI:72950"/>
        <dbReference type="EC" id="2.5.1.15"/>
    </reaction>
</comment>
<evidence type="ECO:0000256" key="6">
    <source>
        <dbReference type="ARBA" id="ARBA00022723"/>
    </source>
</evidence>
<evidence type="ECO:0000313" key="10">
    <source>
        <dbReference type="EMBL" id="AXY73888.1"/>
    </source>
</evidence>
<keyword evidence="11" id="KW-1185">Reference proteome</keyword>
<dbReference type="GO" id="GO:0046872">
    <property type="term" value="F:metal ion binding"/>
    <property type="evidence" value="ECO:0007669"/>
    <property type="project" value="UniProtKB-KW"/>
</dbReference>
<dbReference type="CDD" id="cd00739">
    <property type="entry name" value="DHPS"/>
    <property type="match status" value="1"/>
</dbReference>
<sequence length="275" mass="30306">MYTLNCKGRLLVVDKPLVMGIMNTTPDSFYAGSRYQETDIVRQADRMIADGASLLDIGGQSTRPRSERVPVEEELRRVTGAIQAIHQRFPEVIISIDTFQSRVAAEAVAAGASIVNDVSAGSIDAAMIETVAALQVPYVLMHMKGTLETLHQLAVYDNITREVLDFFIQQVALCRKAGIKDIILDPGFGFGKNDQHNLALLKNLSALHMLRLPILVGLSRKRTIWKTLGITADEALNGTTVINTLSLLNGAHILRVHDVKEAMETIKLWEAYKEA</sequence>
<dbReference type="Pfam" id="PF00809">
    <property type="entry name" value="Pterin_bind"/>
    <property type="match status" value="1"/>
</dbReference>
<dbReference type="EC" id="2.5.1.15" evidence="4"/>
<dbReference type="SUPFAM" id="SSF51717">
    <property type="entry name" value="Dihydropteroate synthetase-like"/>
    <property type="match status" value="1"/>
</dbReference>
<comment type="pathway">
    <text evidence="3">Cofactor biosynthesis; tetrahydrofolate biosynthesis; 7,8-dihydrofolate from 2-amino-4-hydroxy-6-hydroxymethyl-7,8-dihydropteridine diphosphate and 4-aminobenzoate: step 1/2.</text>
</comment>
<dbReference type="InterPro" id="IPR011005">
    <property type="entry name" value="Dihydropteroate_synth-like_sf"/>
</dbReference>
<keyword evidence="7" id="KW-0460">Magnesium</keyword>
<name>A0A3B7MI51_9BACT</name>
<dbReference type="PROSITE" id="PS50972">
    <property type="entry name" value="PTERIN_BINDING"/>
    <property type="match status" value="1"/>
</dbReference>
<dbReference type="Gene3D" id="3.20.20.20">
    <property type="entry name" value="Dihydropteroate synthase-like"/>
    <property type="match status" value="1"/>
</dbReference>